<keyword evidence="3" id="KW-0411">Iron-sulfur</keyword>
<gene>
    <name evidence="4" type="ORF">FED44_19050</name>
</gene>
<accession>A0A5R8Z1C1</accession>
<keyword evidence="2" id="KW-0408">Iron</keyword>
<evidence type="ECO:0000256" key="2">
    <source>
        <dbReference type="ARBA" id="ARBA00023004"/>
    </source>
</evidence>
<reference evidence="4" key="1">
    <citation type="submission" date="2019-05" db="EMBL/GenBank/DDBJ databases">
        <title>Isolation, diversity and antifungal activity of Actinobacteria from wheat.</title>
        <authorList>
            <person name="Yu B."/>
        </authorList>
    </citation>
    <scope>NUCLEOTIDE SEQUENCE [LARGE SCALE GENOMIC DNA]</scope>
    <source>
        <strain evidence="4">NEAU-HEGS1-5</strain>
    </source>
</reference>
<dbReference type="InterPro" id="IPR045854">
    <property type="entry name" value="NO2/SO3_Rdtase_4Fe4S_sf"/>
</dbReference>
<evidence type="ECO:0000313" key="5">
    <source>
        <dbReference type="Proteomes" id="UP000309033"/>
    </source>
</evidence>
<evidence type="ECO:0000256" key="1">
    <source>
        <dbReference type="ARBA" id="ARBA00022723"/>
    </source>
</evidence>
<feature type="non-terminal residue" evidence="4">
    <location>
        <position position="1"/>
    </location>
</feature>
<protein>
    <submittedName>
        <fullName evidence="4">4-hydroxy-3-methylbut-2-en-1-yl diphosphate synthase</fullName>
    </submittedName>
</protein>
<name>A0A5R8Z1C1_9ACTN</name>
<proteinExistence type="predicted"/>
<evidence type="ECO:0000256" key="3">
    <source>
        <dbReference type="ARBA" id="ARBA00023014"/>
    </source>
</evidence>
<keyword evidence="1" id="KW-0479">Metal-binding</keyword>
<dbReference type="GO" id="GO:0051536">
    <property type="term" value="F:iron-sulfur cluster binding"/>
    <property type="evidence" value="ECO:0007669"/>
    <property type="project" value="UniProtKB-KW"/>
</dbReference>
<dbReference type="EMBL" id="VANP01000006">
    <property type="protein sequence ID" value="TLP58927.1"/>
    <property type="molecule type" value="Genomic_DNA"/>
</dbReference>
<keyword evidence="5" id="KW-1185">Reference proteome</keyword>
<sequence>GVASGNGKGQIFVRGEVIKTVPESQIVETLIEEALRLAEEMGVEVDLDDDEAGGPEVVVR</sequence>
<organism evidence="4 5">
    <name type="scientific">Microbispora triticiradicis</name>
    <dbReference type="NCBI Taxonomy" id="2200763"/>
    <lineage>
        <taxon>Bacteria</taxon>
        <taxon>Bacillati</taxon>
        <taxon>Actinomycetota</taxon>
        <taxon>Actinomycetes</taxon>
        <taxon>Streptosporangiales</taxon>
        <taxon>Streptosporangiaceae</taxon>
        <taxon>Microbispora</taxon>
    </lineage>
</organism>
<dbReference type="Proteomes" id="UP000309033">
    <property type="component" value="Unassembled WGS sequence"/>
</dbReference>
<comment type="caution">
    <text evidence="4">The sequence shown here is derived from an EMBL/GenBank/DDBJ whole genome shotgun (WGS) entry which is preliminary data.</text>
</comment>
<dbReference type="GO" id="GO:0046872">
    <property type="term" value="F:metal ion binding"/>
    <property type="evidence" value="ECO:0007669"/>
    <property type="project" value="UniProtKB-KW"/>
</dbReference>
<dbReference type="AlphaFoldDB" id="A0A5R8Z1C1"/>
<evidence type="ECO:0000313" key="4">
    <source>
        <dbReference type="EMBL" id="TLP58927.1"/>
    </source>
</evidence>
<dbReference type="Gene3D" id="3.30.413.10">
    <property type="entry name" value="Sulfite Reductase Hemoprotein, domain 1"/>
    <property type="match status" value="1"/>
</dbReference>